<evidence type="ECO:0000313" key="3">
    <source>
        <dbReference type="Proteomes" id="UP001155901"/>
    </source>
</evidence>
<dbReference type="AlphaFoldDB" id="A0AA41HDF7"/>
<name>A0AA41HDF7_9BURK</name>
<dbReference type="PANTHER" id="PTHR35841:SF1">
    <property type="entry name" value="PHOSPHONATES-BINDING PERIPLASMIC PROTEIN"/>
    <property type="match status" value="1"/>
</dbReference>
<accession>A0AA41HDF7</accession>
<dbReference type="EMBL" id="JAHTGR010000018">
    <property type="protein sequence ID" value="MBV6324586.1"/>
    <property type="molecule type" value="Genomic_DNA"/>
</dbReference>
<keyword evidence="4" id="KW-1185">Reference proteome</keyword>
<dbReference type="RefSeq" id="WP_217945504.1">
    <property type="nucleotide sequence ID" value="NZ_JAHTGR010000018.1"/>
</dbReference>
<organism evidence="1 3">
    <name type="scientific">Duganella violaceipulchra</name>
    <dbReference type="NCBI Taxonomy" id="2849652"/>
    <lineage>
        <taxon>Bacteria</taxon>
        <taxon>Pseudomonadati</taxon>
        <taxon>Pseudomonadota</taxon>
        <taxon>Betaproteobacteria</taxon>
        <taxon>Burkholderiales</taxon>
        <taxon>Oxalobacteraceae</taxon>
        <taxon>Telluria group</taxon>
        <taxon>Duganella</taxon>
    </lineage>
</organism>
<comment type="caution">
    <text evidence="1">The sequence shown here is derived from an EMBL/GenBank/DDBJ whole genome shotgun (WGS) entry which is preliminary data.</text>
</comment>
<evidence type="ECO:0000313" key="1">
    <source>
        <dbReference type="EMBL" id="MBV6324586.1"/>
    </source>
</evidence>
<dbReference type="EMBL" id="JALJZU010000005">
    <property type="protein sequence ID" value="MCP2009294.1"/>
    <property type="molecule type" value="Genomic_DNA"/>
</dbReference>
<reference evidence="1" key="1">
    <citation type="submission" date="2021-07" db="EMBL/GenBank/DDBJ databases">
        <title>Characterization of violacein-producing bacteria and related species.</title>
        <authorList>
            <person name="Wilson H.S."/>
            <person name="De Leon M.E."/>
        </authorList>
    </citation>
    <scope>NUCLEOTIDE SEQUENCE</scope>
    <source>
        <strain evidence="1">HSC-15S17</strain>
    </source>
</reference>
<evidence type="ECO:0000313" key="4">
    <source>
        <dbReference type="Proteomes" id="UP001162889"/>
    </source>
</evidence>
<dbReference type="Pfam" id="PF12974">
    <property type="entry name" value="Phosphonate-bd"/>
    <property type="match status" value="1"/>
</dbReference>
<reference evidence="2" key="2">
    <citation type="submission" date="2022-03" db="EMBL/GenBank/DDBJ databases">
        <title>Genome Encyclopedia of Bacteria and Archaea VI: Functional Genomics of Type Strains.</title>
        <authorList>
            <person name="Whitman W."/>
        </authorList>
    </citation>
    <scope>NUCLEOTIDE SEQUENCE</scope>
    <source>
        <strain evidence="2">HSC-15S17</strain>
    </source>
</reference>
<dbReference type="PANTHER" id="PTHR35841">
    <property type="entry name" value="PHOSPHONATES-BINDING PERIPLASMIC PROTEIN"/>
    <property type="match status" value="1"/>
</dbReference>
<protein>
    <submittedName>
        <fullName evidence="2">ABC-type phosphate/phosphonate transport system substrate-binding protein</fullName>
    </submittedName>
    <submittedName>
        <fullName evidence="1">PhnD/SsuA/transferrin family substrate-binding protein</fullName>
    </submittedName>
</protein>
<sequence length="262" mass="28352">MTWKFALPMYNVSPRLLHGHEALLLALADETGVRAELVRPADLPAFWRQPDVLLTQTCGYPYLTQLRGHVTLLATPCFDFPGCEGSDYSSFIVAREGGGIRSLADARGRVAAVNDPDSNSGMNVLRHAVAPWSQDGRYFESVKWSGSHAASLRMVREGAAAIASIDCVSFAYLLQEDPASVQGVTILQQSARSPGLPWVASSKASPELTARLRAALLEPAPALRALCDGLRIRGFEQRSDADYGRILQIEAEARAAGYPDLA</sequence>
<proteinExistence type="predicted"/>
<evidence type="ECO:0000313" key="2">
    <source>
        <dbReference type="EMBL" id="MCP2009294.1"/>
    </source>
</evidence>
<dbReference type="Proteomes" id="UP001162889">
    <property type="component" value="Unassembled WGS sequence"/>
</dbReference>
<gene>
    <name evidence="1" type="ORF">KVP70_27020</name>
    <name evidence="2" type="ORF">L1274_003007</name>
</gene>
<dbReference type="Proteomes" id="UP001155901">
    <property type="component" value="Unassembled WGS sequence"/>
</dbReference>